<proteinExistence type="predicted"/>
<dbReference type="EMBL" id="AZHB01000023">
    <property type="protein sequence ID" value="OAA55982.1"/>
    <property type="molecule type" value="Genomic_DNA"/>
</dbReference>
<dbReference type="Proteomes" id="UP000076744">
    <property type="component" value="Unassembled WGS sequence"/>
</dbReference>
<sequence length="69" mass="7757">MDGIAGGKENISNCPYQLDKLIADQGLRQVFGSKNHRMSNEPSDPEYDATIDMLGWYIPRSKDMPIVID</sequence>
<evidence type="ECO:0000313" key="1">
    <source>
        <dbReference type="EMBL" id="OAA55982.1"/>
    </source>
</evidence>
<evidence type="ECO:0000313" key="2">
    <source>
        <dbReference type="Proteomes" id="UP000076744"/>
    </source>
</evidence>
<reference evidence="1 2" key="1">
    <citation type="journal article" date="2016" name="Genome Biol. Evol.">
        <title>Divergent and convergent evolution of fungal pathogenicity.</title>
        <authorList>
            <person name="Shang Y."/>
            <person name="Xiao G."/>
            <person name="Zheng P."/>
            <person name="Cen K."/>
            <person name="Zhan S."/>
            <person name="Wang C."/>
        </authorList>
    </citation>
    <scope>NUCLEOTIDE SEQUENCE [LARGE SCALE GENOMIC DNA]</scope>
    <source>
        <strain evidence="1 2">ARSEF 2679</strain>
    </source>
</reference>
<dbReference type="GeneID" id="30023872"/>
<protein>
    <submittedName>
        <fullName evidence="1">Uncharacterized protein</fullName>
    </submittedName>
</protein>
<comment type="caution">
    <text evidence="1">The sequence shown here is derived from an EMBL/GenBank/DDBJ whole genome shotgun (WGS) entry which is preliminary data.</text>
</comment>
<organism evidence="1 2">
    <name type="scientific">Cordyceps fumosorosea (strain ARSEF 2679)</name>
    <name type="common">Isaria fumosorosea</name>
    <dbReference type="NCBI Taxonomy" id="1081104"/>
    <lineage>
        <taxon>Eukaryota</taxon>
        <taxon>Fungi</taxon>
        <taxon>Dikarya</taxon>
        <taxon>Ascomycota</taxon>
        <taxon>Pezizomycotina</taxon>
        <taxon>Sordariomycetes</taxon>
        <taxon>Hypocreomycetidae</taxon>
        <taxon>Hypocreales</taxon>
        <taxon>Cordycipitaceae</taxon>
        <taxon>Cordyceps</taxon>
    </lineage>
</organism>
<dbReference type="RefSeq" id="XP_018701493.1">
    <property type="nucleotide sequence ID" value="XM_018851183.1"/>
</dbReference>
<dbReference type="AlphaFoldDB" id="A0A167NV84"/>
<dbReference type="OrthoDB" id="4766886at2759"/>
<gene>
    <name evidence="1" type="ORF">ISF_07580</name>
</gene>
<name>A0A167NV84_CORFA</name>
<accession>A0A167NV84</accession>
<keyword evidence="2" id="KW-1185">Reference proteome</keyword>